<evidence type="ECO:0000313" key="3">
    <source>
        <dbReference type="Proteomes" id="UP000070544"/>
    </source>
</evidence>
<dbReference type="EMBL" id="KQ965762">
    <property type="protein sequence ID" value="KXS15456.1"/>
    <property type="molecule type" value="Genomic_DNA"/>
</dbReference>
<gene>
    <name evidence="2" type="ORF">M427DRAFT_56797</name>
</gene>
<organism evidence="2 3">
    <name type="scientific">Gonapodya prolifera (strain JEL478)</name>
    <name type="common">Monoblepharis prolifera</name>
    <dbReference type="NCBI Taxonomy" id="1344416"/>
    <lineage>
        <taxon>Eukaryota</taxon>
        <taxon>Fungi</taxon>
        <taxon>Fungi incertae sedis</taxon>
        <taxon>Chytridiomycota</taxon>
        <taxon>Chytridiomycota incertae sedis</taxon>
        <taxon>Monoblepharidomycetes</taxon>
        <taxon>Monoblepharidales</taxon>
        <taxon>Gonapodyaceae</taxon>
        <taxon>Gonapodya</taxon>
    </lineage>
</organism>
<dbReference type="AlphaFoldDB" id="A0A139AF64"/>
<protein>
    <recommendedName>
        <fullName evidence="1">F-box domain-containing protein</fullName>
    </recommendedName>
</protein>
<sequence length="511" mass="57387">MSLASSEMFSRNVPACTTRELENRLLNVEAKLTISKLPAELWRIIFGMIDSRTLYLALPLTCRTTYRLVASLYRNIPVDYTLRLDLFPDQGTSSICDHQGNCRNHSPQYEGLSVVPPPSPPPPDQRIFNILWPIDSSDPDRPCNHRLSCTIAASISWLKRMSTSSEWSKELTRFLQHMSGRNNITAFCDELSGRNMDKRFDIKFWEMVRALGPSSIDIYGNWPRKLTVAGPHTFPSVEHLNLVLTDRSNTRKLFEGSSVLANLSSLQTLTIVGVVKFDTIDDGEMSEDSDEIDNVEFEYNNHTFAVTGFPILPELVHLKDIHVHQVGDCAIEDMSLFPSTIERLHLNNFVALGDLVGRLPNLAIIMGMGIMASSLSEWEGAAANPLTSLRCATLCICSRESGVGFLSHVESAMPSIAFLKVAIQLEEEEELNDEGDVLPRDKQWWTDFFKGFRNLSELPAPGSGTSPAGYRTCRVRLMVPIEVRDLVDPELVGDVSEEDFEDRKVVFEVEE</sequence>
<dbReference type="PROSITE" id="PS50181">
    <property type="entry name" value="FBOX"/>
    <property type="match status" value="1"/>
</dbReference>
<evidence type="ECO:0000313" key="2">
    <source>
        <dbReference type="EMBL" id="KXS15456.1"/>
    </source>
</evidence>
<dbReference type="InterPro" id="IPR001810">
    <property type="entry name" value="F-box_dom"/>
</dbReference>
<feature type="domain" description="F-box" evidence="1">
    <location>
        <begin position="31"/>
        <end position="76"/>
    </location>
</feature>
<proteinExistence type="predicted"/>
<evidence type="ECO:0000259" key="1">
    <source>
        <dbReference type="PROSITE" id="PS50181"/>
    </source>
</evidence>
<keyword evidence="3" id="KW-1185">Reference proteome</keyword>
<name>A0A139AF64_GONPJ</name>
<reference evidence="2 3" key="1">
    <citation type="journal article" date="2015" name="Genome Biol. Evol.">
        <title>Phylogenomic analyses indicate that early fungi evolved digesting cell walls of algal ancestors of land plants.</title>
        <authorList>
            <person name="Chang Y."/>
            <person name="Wang S."/>
            <person name="Sekimoto S."/>
            <person name="Aerts A.L."/>
            <person name="Choi C."/>
            <person name="Clum A."/>
            <person name="LaButti K.M."/>
            <person name="Lindquist E.A."/>
            <person name="Yee Ngan C."/>
            <person name="Ohm R.A."/>
            <person name="Salamov A.A."/>
            <person name="Grigoriev I.V."/>
            <person name="Spatafora J.W."/>
            <person name="Berbee M.L."/>
        </authorList>
    </citation>
    <scope>NUCLEOTIDE SEQUENCE [LARGE SCALE GENOMIC DNA]</scope>
    <source>
        <strain evidence="2 3">JEL478</strain>
    </source>
</reference>
<dbReference type="Proteomes" id="UP000070544">
    <property type="component" value="Unassembled WGS sequence"/>
</dbReference>
<accession>A0A139AF64</accession>